<gene>
    <name evidence="3" type="ORF">LZ495_40490</name>
</gene>
<accession>A0AA41QAQ1</accession>
<evidence type="ECO:0000256" key="2">
    <source>
        <dbReference type="ARBA" id="ARBA00023002"/>
    </source>
</evidence>
<evidence type="ECO:0000313" key="4">
    <source>
        <dbReference type="Proteomes" id="UP001165378"/>
    </source>
</evidence>
<evidence type="ECO:0000313" key="3">
    <source>
        <dbReference type="EMBL" id="MCF2533469.1"/>
    </source>
</evidence>
<dbReference type="PANTHER" id="PTHR24321">
    <property type="entry name" value="DEHYDROGENASES, SHORT CHAIN"/>
    <property type="match status" value="1"/>
</dbReference>
<dbReference type="PANTHER" id="PTHR24321:SF14">
    <property type="entry name" value="SHORT-CHAIN TYPE DEHYDROGENASE_REDUCTASE BLR2146-RELATED"/>
    <property type="match status" value="1"/>
</dbReference>
<dbReference type="InterPro" id="IPR036291">
    <property type="entry name" value="NAD(P)-bd_dom_sf"/>
</dbReference>
<dbReference type="GO" id="GO:0016491">
    <property type="term" value="F:oxidoreductase activity"/>
    <property type="evidence" value="ECO:0007669"/>
    <property type="project" value="UniProtKB-KW"/>
</dbReference>
<dbReference type="Pfam" id="PF13561">
    <property type="entry name" value="adh_short_C2"/>
    <property type="match status" value="1"/>
</dbReference>
<keyword evidence="4" id="KW-1185">Reference proteome</keyword>
<dbReference type="RefSeq" id="WP_235058240.1">
    <property type="nucleotide sequence ID" value="NZ_JAKFHA010000049.1"/>
</dbReference>
<name>A0AA41QAQ1_9ACTN</name>
<dbReference type="Proteomes" id="UP001165378">
    <property type="component" value="Unassembled WGS sequence"/>
</dbReference>
<evidence type="ECO:0000256" key="1">
    <source>
        <dbReference type="ARBA" id="ARBA00006484"/>
    </source>
</evidence>
<dbReference type="SUPFAM" id="SSF51735">
    <property type="entry name" value="NAD(P)-binding Rossmann-fold domains"/>
    <property type="match status" value="1"/>
</dbReference>
<organism evidence="3 4">
    <name type="scientific">Yinghuangia soli</name>
    <dbReference type="NCBI Taxonomy" id="2908204"/>
    <lineage>
        <taxon>Bacteria</taxon>
        <taxon>Bacillati</taxon>
        <taxon>Actinomycetota</taxon>
        <taxon>Actinomycetes</taxon>
        <taxon>Kitasatosporales</taxon>
        <taxon>Streptomycetaceae</taxon>
        <taxon>Yinghuangia</taxon>
    </lineage>
</organism>
<dbReference type="AlphaFoldDB" id="A0AA41QAQ1"/>
<dbReference type="EMBL" id="JAKFHA010000049">
    <property type="protein sequence ID" value="MCF2533469.1"/>
    <property type="molecule type" value="Genomic_DNA"/>
</dbReference>
<dbReference type="InterPro" id="IPR002347">
    <property type="entry name" value="SDR_fam"/>
</dbReference>
<dbReference type="Gene3D" id="3.40.50.720">
    <property type="entry name" value="NAD(P)-binding Rossmann-like Domain"/>
    <property type="match status" value="1"/>
</dbReference>
<comment type="similarity">
    <text evidence="1">Belongs to the short-chain dehydrogenases/reductases (SDR) family.</text>
</comment>
<protein>
    <submittedName>
        <fullName evidence="3">SDR family oxidoreductase</fullName>
    </submittedName>
</protein>
<comment type="caution">
    <text evidence="3">The sequence shown here is derived from an EMBL/GenBank/DDBJ whole genome shotgun (WGS) entry which is preliminary data.</text>
</comment>
<proteinExistence type="inferred from homology"/>
<keyword evidence="2" id="KW-0560">Oxidoreductase</keyword>
<reference evidence="3" key="1">
    <citation type="submission" date="2022-01" db="EMBL/GenBank/DDBJ databases">
        <title>Genome-Based Taxonomic Classification of the Phylum Actinobacteria.</title>
        <authorList>
            <person name="Gao Y."/>
        </authorList>
    </citation>
    <scope>NUCLEOTIDE SEQUENCE</scope>
    <source>
        <strain evidence="3">KLBMP 8922</strain>
    </source>
</reference>
<sequence>MADTAIEADEAVAPGRSGPRGAVVVGPSDVAAAVVAALRAAGAVVATAESGADLAGAAEQAGLAGQVDLVVHAPYTPGSTAPCAVADLAPEEWDRLAEEPVRHGLAALQGAYPLLRATGGSFVLVAPSVAIEGGAGLVPLATASESLRALAKSAARRWARDGIAVHLLAPTVFALDAEAEALRGTDVDRSEAALGADSMSAEAAADVVLLLCAPGARHLTGSTFALDGGALMLP</sequence>